<dbReference type="EMBL" id="JABSXK010000001">
    <property type="protein sequence ID" value="NRV09208.1"/>
    <property type="molecule type" value="Genomic_DNA"/>
</dbReference>
<dbReference type="EMBL" id="JABSXK010000001">
    <property type="protein sequence ID" value="NRV09212.1"/>
    <property type="molecule type" value="Genomic_DNA"/>
</dbReference>
<comment type="caution">
    <text evidence="3">The sequence shown here is derived from an EMBL/GenBank/DDBJ whole genome shotgun (WGS) entry which is preliminary data.</text>
</comment>
<gene>
    <name evidence="1" type="ORF">DFH45_001243</name>
    <name evidence="2" type="ORF">DFH45_002171</name>
    <name evidence="3" type="ORF">DFH45_002175</name>
</gene>
<dbReference type="EMBL" id="JABSXK010000001">
    <property type="protein sequence ID" value="NRV08280.1"/>
    <property type="molecule type" value="Genomic_DNA"/>
</dbReference>
<evidence type="ECO:0000313" key="1">
    <source>
        <dbReference type="EMBL" id="NRV08280.1"/>
    </source>
</evidence>
<evidence type="ECO:0000313" key="3">
    <source>
        <dbReference type="EMBL" id="NRV09212.1"/>
    </source>
</evidence>
<organism evidence="3 4">
    <name type="scientific">Clostridium beijerinckii</name>
    <name type="common">Clostridium MP</name>
    <dbReference type="NCBI Taxonomy" id="1520"/>
    <lineage>
        <taxon>Bacteria</taxon>
        <taxon>Bacillati</taxon>
        <taxon>Bacillota</taxon>
        <taxon>Clostridia</taxon>
        <taxon>Eubacteriales</taxon>
        <taxon>Clostridiaceae</taxon>
        <taxon>Clostridium</taxon>
    </lineage>
</organism>
<evidence type="ECO:0000313" key="2">
    <source>
        <dbReference type="EMBL" id="NRV09208.1"/>
    </source>
</evidence>
<dbReference type="AlphaFoldDB" id="A0A9Q5CLN6"/>
<reference evidence="3" key="1">
    <citation type="submission" date="2020-05" db="EMBL/GenBank/DDBJ databases">
        <title>Genomic insights into acetone-butanol-ethanol (ABE) fermentation by sequencing solventogenic clostridia strains.</title>
        <authorList>
            <person name="Brown S."/>
        </authorList>
    </citation>
    <scope>NUCLEOTIDE SEQUENCE</scope>
    <source>
        <strain evidence="3">DJ126</strain>
    </source>
</reference>
<accession>A0A9Q5CLN6</accession>
<dbReference type="Proteomes" id="UP000821656">
    <property type="component" value="Unassembled WGS sequence"/>
</dbReference>
<protein>
    <submittedName>
        <fullName evidence="3">Uncharacterized protein</fullName>
    </submittedName>
</protein>
<sequence>MKFVADEAIDGNKQARCSLKIAHRFNVYKIQQSQE</sequence>
<evidence type="ECO:0000313" key="4">
    <source>
        <dbReference type="Proteomes" id="UP000821656"/>
    </source>
</evidence>
<name>A0A9Q5CLN6_CLOBE</name>
<proteinExistence type="predicted"/>